<reference evidence="4" key="1">
    <citation type="submission" date="2023-03" db="EMBL/GenBank/DDBJ databases">
        <title>Massive genome expansion in bonnet fungi (Mycena s.s.) driven by repeated elements and novel gene families across ecological guilds.</title>
        <authorList>
            <consortium name="Lawrence Berkeley National Laboratory"/>
            <person name="Harder C.B."/>
            <person name="Miyauchi S."/>
            <person name="Viragh M."/>
            <person name="Kuo A."/>
            <person name="Thoen E."/>
            <person name="Andreopoulos B."/>
            <person name="Lu D."/>
            <person name="Skrede I."/>
            <person name="Drula E."/>
            <person name="Henrissat B."/>
            <person name="Morin E."/>
            <person name="Kohler A."/>
            <person name="Barry K."/>
            <person name="LaButti K."/>
            <person name="Morin E."/>
            <person name="Salamov A."/>
            <person name="Lipzen A."/>
            <person name="Mereny Z."/>
            <person name="Hegedus B."/>
            <person name="Baldrian P."/>
            <person name="Stursova M."/>
            <person name="Weitz H."/>
            <person name="Taylor A."/>
            <person name="Grigoriev I.V."/>
            <person name="Nagy L.G."/>
            <person name="Martin F."/>
            <person name="Kauserud H."/>
        </authorList>
    </citation>
    <scope>NUCLEOTIDE SEQUENCE</scope>
    <source>
        <strain evidence="4">CBHHK182m</strain>
    </source>
</reference>
<dbReference type="InterPro" id="IPR007867">
    <property type="entry name" value="GMC_OxRtase_C"/>
</dbReference>
<dbReference type="GO" id="GO:0050660">
    <property type="term" value="F:flavin adenine dinucleotide binding"/>
    <property type="evidence" value="ECO:0007669"/>
    <property type="project" value="InterPro"/>
</dbReference>
<proteinExistence type="inferred from homology"/>
<evidence type="ECO:0000256" key="2">
    <source>
        <dbReference type="ARBA" id="ARBA00010790"/>
    </source>
</evidence>
<name>A0AAD7NAJ3_9AGAR</name>
<evidence type="ECO:0000256" key="1">
    <source>
        <dbReference type="ARBA" id="ARBA00001974"/>
    </source>
</evidence>
<dbReference type="SUPFAM" id="SSF54373">
    <property type="entry name" value="FAD-linked reductases, C-terminal domain"/>
    <property type="match status" value="1"/>
</dbReference>
<comment type="similarity">
    <text evidence="2">Belongs to the GMC oxidoreductase family.</text>
</comment>
<sequence length="144" mass="15837">MKNPICDMQYLSSPKDSATLQAALRVFRQLAGQKCKDGYALKDVTVPVDLSDETLDAFIEQRVETMYHYASSCRMAPEDDALPRVVDTALRVHGISNLRICDTSILPSAPAAHPQALIYAVAEKCLSHQSIYLANTRSPALSQI</sequence>
<organism evidence="4 5">
    <name type="scientific">Mycena metata</name>
    <dbReference type="NCBI Taxonomy" id="1033252"/>
    <lineage>
        <taxon>Eukaryota</taxon>
        <taxon>Fungi</taxon>
        <taxon>Dikarya</taxon>
        <taxon>Basidiomycota</taxon>
        <taxon>Agaricomycotina</taxon>
        <taxon>Agaricomycetes</taxon>
        <taxon>Agaricomycetidae</taxon>
        <taxon>Agaricales</taxon>
        <taxon>Marasmiineae</taxon>
        <taxon>Mycenaceae</taxon>
        <taxon>Mycena</taxon>
    </lineage>
</organism>
<accession>A0AAD7NAJ3</accession>
<keyword evidence="5" id="KW-1185">Reference proteome</keyword>
<dbReference type="GO" id="GO:0016614">
    <property type="term" value="F:oxidoreductase activity, acting on CH-OH group of donors"/>
    <property type="evidence" value="ECO:0007669"/>
    <property type="project" value="InterPro"/>
</dbReference>
<evidence type="ECO:0000313" key="4">
    <source>
        <dbReference type="EMBL" id="KAJ7752665.1"/>
    </source>
</evidence>
<dbReference type="Proteomes" id="UP001215598">
    <property type="component" value="Unassembled WGS sequence"/>
</dbReference>
<dbReference type="PANTHER" id="PTHR11552">
    <property type="entry name" value="GLUCOSE-METHANOL-CHOLINE GMC OXIDOREDUCTASE"/>
    <property type="match status" value="1"/>
</dbReference>
<feature type="domain" description="Glucose-methanol-choline oxidoreductase C-terminal" evidence="3">
    <location>
        <begin position="3"/>
        <end position="122"/>
    </location>
</feature>
<dbReference type="Gene3D" id="3.50.50.60">
    <property type="entry name" value="FAD/NAD(P)-binding domain"/>
    <property type="match status" value="1"/>
</dbReference>
<dbReference type="EMBL" id="JARKIB010000058">
    <property type="protein sequence ID" value="KAJ7752665.1"/>
    <property type="molecule type" value="Genomic_DNA"/>
</dbReference>
<dbReference type="PANTHER" id="PTHR11552:SF219">
    <property type="entry name" value="GLUCOSE-METHANOL-CHOLINE OXIDOREDUCTASE N-TERMINAL DOMAIN-CONTAINING PROTEIN"/>
    <property type="match status" value="1"/>
</dbReference>
<gene>
    <name evidence="4" type="ORF">B0H16DRAFT_789348</name>
</gene>
<protein>
    <submittedName>
        <fullName evidence="4">GMC oxidoreductase</fullName>
    </submittedName>
</protein>
<dbReference type="AlphaFoldDB" id="A0AAD7NAJ3"/>
<comment type="cofactor">
    <cofactor evidence="1">
        <name>FAD</name>
        <dbReference type="ChEBI" id="CHEBI:57692"/>
    </cofactor>
</comment>
<dbReference type="SUPFAM" id="SSF51905">
    <property type="entry name" value="FAD/NAD(P)-binding domain"/>
    <property type="match status" value="1"/>
</dbReference>
<dbReference type="InterPro" id="IPR012132">
    <property type="entry name" value="GMC_OxRdtase"/>
</dbReference>
<dbReference type="Pfam" id="PF05199">
    <property type="entry name" value="GMC_oxred_C"/>
    <property type="match status" value="1"/>
</dbReference>
<comment type="caution">
    <text evidence="4">The sequence shown here is derived from an EMBL/GenBank/DDBJ whole genome shotgun (WGS) entry which is preliminary data.</text>
</comment>
<evidence type="ECO:0000259" key="3">
    <source>
        <dbReference type="Pfam" id="PF05199"/>
    </source>
</evidence>
<evidence type="ECO:0000313" key="5">
    <source>
        <dbReference type="Proteomes" id="UP001215598"/>
    </source>
</evidence>
<dbReference type="Gene3D" id="3.30.560.10">
    <property type="entry name" value="Glucose Oxidase, domain 3"/>
    <property type="match status" value="1"/>
</dbReference>
<dbReference type="InterPro" id="IPR036188">
    <property type="entry name" value="FAD/NAD-bd_sf"/>
</dbReference>